<proteinExistence type="predicted"/>
<keyword evidence="3" id="KW-1185">Reference proteome</keyword>
<name>A0A1A9UD81_GLOAU</name>
<evidence type="ECO:0000256" key="1">
    <source>
        <dbReference type="SAM" id="MobiDB-lite"/>
    </source>
</evidence>
<accession>A0A1A9UD81</accession>
<evidence type="ECO:0000313" key="3">
    <source>
        <dbReference type="Proteomes" id="UP000078200"/>
    </source>
</evidence>
<dbReference type="VEuPathDB" id="VectorBase:GAUT000609"/>
<organism evidence="2 3">
    <name type="scientific">Glossina austeni</name>
    <name type="common">Savannah tsetse fly</name>
    <dbReference type="NCBI Taxonomy" id="7395"/>
    <lineage>
        <taxon>Eukaryota</taxon>
        <taxon>Metazoa</taxon>
        <taxon>Ecdysozoa</taxon>
        <taxon>Arthropoda</taxon>
        <taxon>Hexapoda</taxon>
        <taxon>Insecta</taxon>
        <taxon>Pterygota</taxon>
        <taxon>Neoptera</taxon>
        <taxon>Endopterygota</taxon>
        <taxon>Diptera</taxon>
        <taxon>Brachycera</taxon>
        <taxon>Muscomorpha</taxon>
        <taxon>Hippoboscoidea</taxon>
        <taxon>Glossinidae</taxon>
        <taxon>Glossina</taxon>
    </lineage>
</organism>
<feature type="compositionally biased region" description="Polar residues" evidence="1">
    <location>
        <begin position="50"/>
        <end position="65"/>
    </location>
</feature>
<dbReference type="AlphaFoldDB" id="A0A1A9UD81"/>
<protein>
    <submittedName>
        <fullName evidence="2">Uncharacterized protein</fullName>
    </submittedName>
</protein>
<reference evidence="2" key="1">
    <citation type="submission" date="2020-05" db="UniProtKB">
        <authorList>
            <consortium name="EnsemblMetazoa"/>
        </authorList>
    </citation>
    <scope>IDENTIFICATION</scope>
    <source>
        <strain evidence="2">TTRI</strain>
    </source>
</reference>
<sequence length="106" mass="11678">MYPECFLSGIPSVYVTRGDTNHRGISLNAAFFTRVPFTLKTGFTISRTSARTNQSQSEEVLQTQPYPAKSGNKGEAISGFPKHILFYISHTAATMLAMTPLFGSHF</sequence>
<feature type="region of interest" description="Disordered" evidence="1">
    <location>
        <begin position="50"/>
        <end position="72"/>
    </location>
</feature>
<dbReference type="EnsemblMetazoa" id="GAUT000609-RA">
    <property type="protein sequence ID" value="GAUT000609-PA"/>
    <property type="gene ID" value="GAUT000609"/>
</dbReference>
<evidence type="ECO:0000313" key="2">
    <source>
        <dbReference type="EnsemblMetazoa" id="GAUT000609-PA"/>
    </source>
</evidence>
<dbReference type="Proteomes" id="UP000078200">
    <property type="component" value="Unassembled WGS sequence"/>
</dbReference>